<keyword evidence="2" id="KW-1185">Reference proteome</keyword>
<dbReference type="EMBL" id="JBHTCP010000048">
    <property type="protein sequence ID" value="MFC7372932.1"/>
    <property type="molecule type" value="Genomic_DNA"/>
</dbReference>
<dbReference type="Proteomes" id="UP001596549">
    <property type="component" value="Unassembled WGS sequence"/>
</dbReference>
<evidence type="ECO:0008006" key="3">
    <source>
        <dbReference type="Google" id="ProtNLM"/>
    </source>
</evidence>
<evidence type="ECO:0000313" key="1">
    <source>
        <dbReference type="EMBL" id="MFC7372932.1"/>
    </source>
</evidence>
<reference evidence="2" key="1">
    <citation type="journal article" date="2019" name="Int. J. Syst. Evol. Microbiol.">
        <title>The Global Catalogue of Microorganisms (GCM) 10K type strain sequencing project: providing services to taxonomists for standard genome sequencing and annotation.</title>
        <authorList>
            <consortium name="The Broad Institute Genomics Platform"/>
            <consortium name="The Broad Institute Genome Sequencing Center for Infectious Disease"/>
            <person name="Wu L."/>
            <person name="Ma J."/>
        </authorList>
    </citation>
    <scope>NUCLEOTIDE SEQUENCE [LARGE SCALE GENOMIC DNA]</scope>
    <source>
        <strain evidence="2">NBRC 106396</strain>
    </source>
</reference>
<dbReference type="RefSeq" id="WP_379750497.1">
    <property type="nucleotide sequence ID" value="NZ_JBHTCP010000048.1"/>
</dbReference>
<gene>
    <name evidence="1" type="ORF">ACFQPF_14845</name>
</gene>
<proteinExistence type="predicted"/>
<comment type="caution">
    <text evidence="1">The sequence shown here is derived from an EMBL/GenBank/DDBJ whole genome shotgun (WGS) entry which is preliminary data.</text>
</comment>
<protein>
    <recommendedName>
        <fullName evidence="3">Immunity protein 30 domain-containing protein</fullName>
    </recommendedName>
</protein>
<accession>A0ABW2NQS7</accession>
<evidence type="ECO:0000313" key="2">
    <source>
        <dbReference type="Proteomes" id="UP001596549"/>
    </source>
</evidence>
<name>A0ABW2NQS7_9BACL</name>
<sequence>MRSFEKELISGHFEKAKHLSSHMDLECLTESLFRIAYDRQSLAPYQFVHTLLLEKETAELHYAASFLLSMALNHLEDAYQTAFVHATRACELAPTQTSYLEHLLYFYELPEPLLSKDQAMEIAARILEYDPNNKAAASVLND</sequence>
<organism evidence="1 2">
    <name type="scientific">Fictibacillus iocasae</name>
    <dbReference type="NCBI Taxonomy" id="2715437"/>
    <lineage>
        <taxon>Bacteria</taxon>
        <taxon>Bacillati</taxon>
        <taxon>Bacillota</taxon>
        <taxon>Bacilli</taxon>
        <taxon>Bacillales</taxon>
        <taxon>Fictibacillaceae</taxon>
        <taxon>Fictibacillus</taxon>
    </lineage>
</organism>